<evidence type="ECO:0000256" key="1">
    <source>
        <dbReference type="SAM" id="MobiDB-lite"/>
    </source>
</evidence>
<name>A0AB39YIW9_9ACTN</name>
<accession>A0AB39YIW9</accession>
<dbReference type="SUPFAM" id="SSF47413">
    <property type="entry name" value="lambda repressor-like DNA-binding domains"/>
    <property type="match status" value="1"/>
</dbReference>
<dbReference type="AlphaFoldDB" id="A0AB39YIW9"/>
<protein>
    <recommendedName>
        <fullName evidence="3">HTH cro/C1-type domain-containing protein</fullName>
    </recommendedName>
</protein>
<dbReference type="EMBL" id="CP165728">
    <property type="protein sequence ID" value="XDV69446.1"/>
    <property type="molecule type" value="Genomic_DNA"/>
</dbReference>
<gene>
    <name evidence="2" type="ORF">AB5J51_41755</name>
</gene>
<sequence>MGRPEKPIGTDNKALRELAEWLRAQRRRMGQPSYRALASGTGVHATTLQRAASGESVPKLRVVLLYAFACDASADTAEALWKEARYVEARARRGRGPHHNVSPPALVRDFADLSTQLRHLYERAGSPTLREMEQRAGGFGLLPRSTAHRIVHRRAVPHSAAQFRAFLRACQVPEAALPAWDEAWSRAWRHEKRDTLEAAPFTIPLRDGNNIIWSKAYIRENRFASRVRLFGFETQARQIPVELSRDPAARSRRLRRRGGGHHRPVQRSLLPGFPDE</sequence>
<dbReference type="GO" id="GO:0003677">
    <property type="term" value="F:DNA binding"/>
    <property type="evidence" value="ECO:0007669"/>
    <property type="project" value="InterPro"/>
</dbReference>
<dbReference type="CDD" id="cd00093">
    <property type="entry name" value="HTH_XRE"/>
    <property type="match status" value="1"/>
</dbReference>
<organism evidence="2">
    <name type="scientific">Streptomyces sp. R33</name>
    <dbReference type="NCBI Taxonomy" id="3238629"/>
    <lineage>
        <taxon>Bacteria</taxon>
        <taxon>Bacillati</taxon>
        <taxon>Actinomycetota</taxon>
        <taxon>Actinomycetes</taxon>
        <taxon>Kitasatosporales</taxon>
        <taxon>Streptomycetaceae</taxon>
        <taxon>Streptomyces</taxon>
    </lineage>
</organism>
<geneLocation type="plasmid" evidence="2">
    <name>unnamed1</name>
</geneLocation>
<proteinExistence type="predicted"/>
<feature type="compositionally biased region" description="Basic residues" evidence="1">
    <location>
        <begin position="250"/>
        <end position="265"/>
    </location>
</feature>
<keyword evidence="2" id="KW-0614">Plasmid</keyword>
<reference evidence="2" key="1">
    <citation type="submission" date="2024-08" db="EMBL/GenBank/DDBJ databases">
        <authorList>
            <person name="Yu S.T."/>
        </authorList>
    </citation>
    <scope>NUCLEOTIDE SEQUENCE</scope>
    <source>
        <strain evidence="2">R33</strain>
        <plasmid evidence="2">unnamed1</plasmid>
    </source>
</reference>
<dbReference type="InterPro" id="IPR010982">
    <property type="entry name" value="Lambda_DNA-bd_dom_sf"/>
</dbReference>
<dbReference type="RefSeq" id="WP_369780619.1">
    <property type="nucleotide sequence ID" value="NZ_CP165728.1"/>
</dbReference>
<feature type="region of interest" description="Disordered" evidence="1">
    <location>
        <begin position="248"/>
        <end position="276"/>
    </location>
</feature>
<evidence type="ECO:0000313" key="2">
    <source>
        <dbReference type="EMBL" id="XDV69446.1"/>
    </source>
</evidence>
<evidence type="ECO:0008006" key="3">
    <source>
        <dbReference type="Google" id="ProtNLM"/>
    </source>
</evidence>
<dbReference type="InterPro" id="IPR001387">
    <property type="entry name" value="Cro/C1-type_HTH"/>
</dbReference>